<feature type="binding site" description="axial binding residue" evidence="7">
    <location>
        <position position="447"/>
    </location>
    <ligand>
        <name>heme</name>
        <dbReference type="ChEBI" id="CHEBI:30413"/>
    </ligand>
    <ligandPart>
        <name>Fe</name>
        <dbReference type="ChEBI" id="CHEBI:18248"/>
    </ligandPart>
</feature>
<keyword evidence="2 7" id="KW-0349">Heme</keyword>
<reference evidence="9" key="1">
    <citation type="submission" date="2021-06" db="EMBL/GenBank/DDBJ databases">
        <authorList>
            <person name="Kallberg Y."/>
            <person name="Tangrot J."/>
            <person name="Rosling A."/>
        </authorList>
    </citation>
    <scope>NUCLEOTIDE SEQUENCE</scope>
    <source>
        <strain evidence="9">FL966</strain>
    </source>
</reference>
<dbReference type="GO" id="GO:0005506">
    <property type="term" value="F:iron ion binding"/>
    <property type="evidence" value="ECO:0007669"/>
    <property type="project" value="InterPro"/>
</dbReference>
<dbReference type="AlphaFoldDB" id="A0A9N9EGM3"/>
<accession>A0A9N9EGM3</accession>
<gene>
    <name evidence="9" type="ORF">CPELLU_LOCUS10388</name>
</gene>
<dbReference type="GO" id="GO:0004497">
    <property type="term" value="F:monooxygenase activity"/>
    <property type="evidence" value="ECO:0007669"/>
    <property type="project" value="UniProtKB-KW"/>
</dbReference>
<keyword evidence="10" id="KW-1185">Reference proteome</keyword>
<dbReference type="GO" id="GO:0016705">
    <property type="term" value="F:oxidoreductase activity, acting on paired donors, with incorporation or reduction of molecular oxygen"/>
    <property type="evidence" value="ECO:0007669"/>
    <property type="project" value="InterPro"/>
</dbReference>
<evidence type="ECO:0000256" key="5">
    <source>
        <dbReference type="ARBA" id="ARBA00023004"/>
    </source>
</evidence>
<evidence type="ECO:0000256" key="1">
    <source>
        <dbReference type="ARBA" id="ARBA00010617"/>
    </source>
</evidence>
<dbReference type="InterPro" id="IPR001128">
    <property type="entry name" value="Cyt_P450"/>
</dbReference>
<comment type="similarity">
    <text evidence="1 8">Belongs to the cytochrome P450 family.</text>
</comment>
<organism evidence="9 10">
    <name type="scientific">Cetraspora pellucida</name>
    <dbReference type="NCBI Taxonomy" id="1433469"/>
    <lineage>
        <taxon>Eukaryota</taxon>
        <taxon>Fungi</taxon>
        <taxon>Fungi incertae sedis</taxon>
        <taxon>Mucoromycota</taxon>
        <taxon>Glomeromycotina</taxon>
        <taxon>Glomeromycetes</taxon>
        <taxon>Diversisporales</taxon>
        <taxon>Gigasporaceae</taxon>
        <taxon>Cetraspora</taxon>
    </lineage>
</organism>
<dbReference type="OrthoDB" id="2119687at2759"/>
<keyword evidence="3 7" id="KW-0479">Metal-binding</keyword>
<evidence type="ECO:0000256" key="8">
    <source>
        <dbReference type="RuleBase" id="RU000461"/>
    </source>
</evidence>
<dbReference type="InterPro" id="IPR050196">
    <property type="entry name" value="Cytochrome_P450_Monoox"/>
</dbReference>
<dbReference type="PRINTS" id="PR00385">
    <property type="entry name" value="P450"/>
</dbReference>
<dbReference type="InterPro" id="IPR017972">
    <property type="entry name" value="Cyt_P450_CS"/>
</dbReference>
<comment type="caution">
    <text evidence="9">The sequence shown here is derived from an EMBL/GenBank/DDBJ whole genome shotgun (WGS) entry which is preliminary data.</text>
</comment>
<evidence type="ECO:0000256" key="6">
    <source>
        <dbReference type="ARBA" id="ARBA00023033"/>
    </source>
</evidence>
<keyword evidence="4 8" id="KW-0560">Oxidoreductase</keyword>
<evidence type="ECO:0000313" key="10">
    <source>
        <dbReference type="Proteomes" id="UP000789759"/>
    </source>
</evidence>
<keyword evidence="5 7" id="KW-0408">Iron</keyword>
<dbReference type="EMBL" id="CAJVQA010008543">
    <property type="protein sequence ID" value="CAG8673327.1"/>
    <property type="molecule type" value="Genomic_DNA"/>
</dbReference>
<dbReference type="PRINTS" id="PR00463">
    <property type="entry name" value="EP450I"/>
</dbReference>
<evidence type="ECO:0000256" key="7">
    <source>
        <dbReference type="PIRSR" id="PIRSR602401-1"/>
    </source>
</evidence>
<evidence type="ECO:0000256" key="3">
    <source>
        <dbReference type="ARBA" id="ARBA00022723"/>
    </source>
</evidence>
<dbReference type="Pfam" id="PF00067">
    <property type="entry name" value="p450"/>
    <property type="match status" value="1"/>
</dbReference>
<protein>
    <submittedName>
        <fullName evidence="9">22491_t:CDS:1</fullName>
    </submittedName>
</protein>
<dbReference type="Proteomes" id="UP000789759">
    <property type="component" value="Unassembled WGS sequence"/>
</dbReference>
<name>A0A9N9EGM3_9GLOM</name>
<sequence length="502" mass="58598">MTDVYLPDLYQKYGDICEFRLGGYRRILLTNTDYFDDLLSPSKNLALFTKNEYTSALDMIGNFGRGMFLNNNYETWKINKSFLLQSISTPDFNKEAIKNTNELFKELDVYWNLLRKSQPSNDDWLEIDFLPWVNRFMTDNTSIIATGEQGCSMKSYYNTFNSDKSKHETSFFDDPELYDSDKFAKSILDYKKGLMFFYFNHPLLIRYVSFFKDKANSFLKSRDYIMKTLNNMIERRKFDFANTPQKLKSKHDLLTLLITPNNDAKSKVTESLTDEDIRALLLDVFLAGSDTTSNTLCCMIYYICRNPHVKQKLFDEIDSVFPNYSSDTLFITVDYLKKLKYCEAIIKETSRMVPALPVLKRVASAECEVAGYKWPAKTIFQINSASIHMNEKYWTNPTAFNPERFYLQNDSDEFNDDLSKFEKENKNPIHDKDKYSLIIFGGGIRICPGKKLAMLNMLTFMTLLFKNYDVELIDMEAPLKTHTGFITICLELKIKIKPRKSL</sequence>
<dbReference type="PROSITE" id="PS00086">
    <property type="entry name" value="CYTOCHROME_P450"/>
    <property type="match status" value="1"/>
</dbReference>
<dbReference type="Gene3D" id="1.10.630.10">
    <property type="entry name" value="Cytochrome P450"/>
    <property type="match status" value="1"/>
</dbReference>
<dbReference type="InterPro" id="IPR036396">
    <property type="entry name" value="Cyt_P450_sf"/>
</dbReference>
<dbReference type="PANTHER" id="PTHR24291:SF50">
    <property type="entry name" value="BIFUNCTIONAL ALBAFLAVENONE MONOOXYGENASE_TERPENE SYNTHASE"/>
    <property type="match status" value="1"/>
</dbReference>
<keyword evidence="6 8" id="KW-0503">Monooxygenase</keyword>
<dbReference type="PANTHER" id="PTHR24291">
    <property type="entry name" value="CYTOCHROME P450 FAMILY 4"/>
    <property type="match status" value="1"/>
</dbReference>
<evidence type="ECO:0000256" key="4">
    <source>
        <dbReference type="ARBA" id="ARBA00023002"/>
    </source>
</evidence>
<dbReference type="InterPro" id="IPR002401">
    <property type="entry name" value="Cyt_P450_E_grp-I"/>
</dbReference>
<evidence type="ECO:0000313" key="9">
    <source>
        <dbReference type="EMBL" id="CAG8673327.1"/>
    </source>
</evidence>
<dbReference type="SUPFAM" id="SSF48264">
    <property type="entry name" value="Cytochrome P450"/>
    <property type="match status" value="1"/>
</dbReference>
<comment type="cofactor">
    <cofactor evidence="7">
        <name>heme</name>
        <dbReference type="ChEBI" id="CHEBI:30413"/>
    </cofactor>
</comment>
<evidence type="ECO:0000256" key="2">
    <source>
        <dbReference type="ARBA" id="ARBA00022617"/>
    </source>
</evidence>
<proteinExistence type="inferred from homology"/>
<dbReference type="GO" id="GO:0020037">
    <property type="term" value="F:heme binding"/>
    <property type="evidence" value="ECO:0007669"/>
    <property type="project" value="InterPro"/>
</dbReference>